<comment type="caution">
    <text evidence="4">The sequence shown here is derived from an EMBL/GenBank/DDBJ whole genome shotgun (WGS) entry which is preliminary data.</text>
</comment>
<dbReference type="PANTHER" id="PTHR12029:SF11">
    <property type="entry name" value="METHYLTRANSFERASE TARBP1-RELATED"/>
    <property type="match status" value="1"/>
</dbReference>
<dbReference type="Pfam" id="PF00588">
    <property type="entry name" value="SpoU_methylase"/>
    <property type="match status" value="1"/>
</dbReference>
<dbReference type="InterPro" id="IPR029028">
    <property type="entry name" value="Alpha/beta_knot_MTases"/>
</dbReference>
<dbReference type="Gene3D" id="3.40.1280.10">
    <property type="match status" value="1"/>
</dbReference>
<dbReference type="GO" id="GO:0008168">
    <property type="term" value="F:methyltransferase activity"/>
    <property type="evidence" value="ECO:0007669"/>
    <property type="project" value="UniProtKB-KW"/>
</dbReference>
<name>A0ABS5Y6Z3_9CYAN</name>
<keyword evidence="5" id="KW-1185">Reference proteome</keyword>
<dbReference type="InterPro" id="IPR001537">
    <property type="entry name" value="SpoU_MeTrfase"/>
</dbReference>
<accession>A0ABS5Y6Z3</accession>
<dbReference type="RefSeq" id="WP_215619250.1">
    <property type="nucleotide sequence ID" value="NZ_JADOER010000012.1"/>
</dbReference>
<dbReference type="PANTHER" id="PTHR12029">
    <property type="entry name" value="RNA METHYLTRANSFERASE"/>
    <property type="match status" value="1"/>
</dbReference>
<dbReference type="CDD" id="cd18091">
    <property type="entry name" value="SpoU-like_TRM3-like"/>
    <property type="match status" value="1"/>
</dbReference>
<reference evidence="4 5" key="1">
    <citation type="journal article" date="2021" name="Mar. Drugs">
        <title>Genome Reduction and Secondary Metabolism of the Marine Sponge-Associated Cyanobacterium Leptothoe.</title>
        <authorList>
            <person name="Konstantinou D."/>
            <person name="Popin R.V."/>
            <person name="Fewer D.P."/>
            <person name="Sivonen K."/>
            <person name="Gkelis S."/>
        </authorList>
    </citation>
    <scope>NUCLEOTIDE SEQUENCE [LARGE SCALE GENOMIC DNA]</scope>
    <source>
        <strain evidence="4 5">TAU-MAC 1615</strain>
    </source>
</reference>
<dbReference type="Proteomes" id="UP001196661">
    <property type="component" value="Unassembled WGS sequence"/>
</dbReference>
<organism evidence="4 5">
    <name type="scientific">Leptothoe kymatousa TAU-MAC 1615</name>
    <dbReference type="NCBI Taxonomy" id="2364775"/>
    <lineage>
        <taxon>Bacteria</taxon>
        <taxon>Bacillati</taxon>
        <taxon>Cyanobacteriota</taxon>
        <taxon>Cyanophyceae</taxon>
        <taxon>Nodosilineales</taxon>
        <taxon>Cymatolegaceae</taxon>
        <taxon>Leptothoe</taxon>
        <taxon>Leptothoe kymatousa</taxon>
    </lineage>
</organism>
<sequence>MQESVPRLTVCASLVEKIANQAALCRTCEVLGVERLILPAPTISAWEFRKIAASAQQWQTVDYCPPEELGVWLGQQTDCRRVALTVHPHGQSLGHYRFAANTLLILGRELTGIPDDVVSRCDEALTIPQYGQVESLNVQTAGAIAIYEYNRQWR</sequence>
<keyword evidence="1 4" id="KW-0489">Methyltransferase</keyword>
<evidence type="ECO:0000313" key="5">
    <source>
        <dbReference type="Proteomes" id="UP001196661"/>
    </source>
</evidence>
<proteinExistence type="predicted"/>
<dbReference type="GO" id="GO:0032259">
    <property type="term" value="P:methylation"/>
    <property type="evidence" value="ECO:0007669"/>
    <property type="project" value="UniProtKB-KW"/>
</dbReference>
<dbReference type="EMBL" id="JADOER010000012">
    <property type="protein sequence ID" value="MBT9313366.1"/>
    <property type="molecule type" value="Genomic_DNA"/>
</dbReference>
<evidence type="ECO:0000256" key="1">
    <source>
        <dbReference type="ARBA" id="ARBA00022603"/>
    </source>
</evidence>
<evidence type="ECO:0000259" key="3">
    <source>
        <dbReference type="Pfam" id="PF00588"/>
    </source>
</evidence>
<dbReference type="InterPro" id="IPR045330">
    <property type="entry name" value="TRM3/TARBP1"/>
</dbReference>
<dbReference type="SUPFAM" id="SSF75217">
    <property type="entry name" value="alpha/beta knot"/>
    <property type="match status" value="1"/>
</dbReference>
<keyword evidence="2" id="KW-0808">Transferase</keyword>
<gene>
    <name evidence="4" type="ORF">IXB28_14210</name>
</gene>
<protein>
    <submittedName>
        <fullName evidence="4">RNA methyltransferase</fullName>
    </submittedName>
</protein>
<evidence type="ECO:0000313" key="4">
    <source>
        <dbReference type="EMBL" id="MBT9313366.1"/>
    </source>
</evidence>
<dbReference type="InterPro" id="IPR044748">
    <property type="entry name" value="Trm3/TARBP1_C"/>
</dbReference>
<feature type="domain" description="tRNA/rRNA methyltransferase SpoU type" evidence="3">
    <location>
        <begin position="8"/>
        <end position="147"/>
    </location>
</feature>
<evidence type="ECO:0000256" key="2">
    <source>
        <dbReference type="ARBA" id="ARBA00022679"/>
    </source>
</evidence>
<dbReference type="InterPro" id="IPR029026">
    <property type="entry name" value="tRNA_m1G_MTases_N"/>
</dbReference>